<dbReference type="InterPro" id="IPR012967">
    <property type="entry name" value="COMT_dimerisation"/>
</dbReference>
<evidence type="ECO:0000313" key="6">
    <source>
        <dbReference type="EMBL" id="CZT05521.1"/>
    </source>
</evidence>
<dbReference type="Gene3D" id="3.40.50.150">
    <property type="entry name" value="Vaccinia Virus protein VP39"/>
    <property type="match status" value="1"/>
</dbReference>
<keyword evidence="1" id="KW-0489">Methyltransferase</keyword>
<dbReference type="EMBL" id="FJUW01000035">
    <property type="protein sequence ID" value="CZT05521.1"/>
    <property type="molecule type" value="Genomic_DNA"/>
</dbReference>
<dbReference type="AlphaFoldDB" id="A0A1E1L4N2"/>
<evidence type="ECO:0000256" key="2">
    <source>
        <dbReference type="ARBA" id="ARBA00022679"/>
    </source>
</evidence>
<sequence>MSKVTGAPTGPPGFPPFQPSHAELSALSLTIRASITEYETAKTAQEKTAALQKIQATSTKLSRVTTSIQQQFMQLNFGPNVNVAIRIGVEMGLFTALLKSGEPSTVRDLARETNSQKEFLFRIARTLSVFDILQESDSSPSELPCYSHTSYSRFLSLPPAEASTRHTFDNMLHAQVNSANRYYTKNGFKNPEDAKNSPFSFANGKENMGIFDILEEQPERMKVFNSAMAVHSTIGLKDIIKSYPFDNLEPNNDGVVLVDVGGGKGHVINEIRTVYPQIKGSMVLEDMQVVLDGGTVVPEDVTKQSYDFFKQQQPIEGSNYFLKSIIHDWPDASCIQILGNLASAMRSSPSSRLLICELVLPDRNPTIGHVLRDMNMLVIAGKERNKLQWKKLLGEAGYKILGYHGERNADSSIIEAVLDE</sequence>
<evidence type="ECO:0000259" key="5">
    <source>
        <dbReference type="Pfam" id="PF08100"/>
    </source>
</evidence>
<feature type="domain" description="O-methyltransferase dimerisation" evidence="5">
    <location>
        <begin position="74"/>
        <end position="155"/>
    </location>
</feature>
<keyword evidence="7" id="KW-1185">Reference proteome</keyword>
<dbReference type="Gene3D" id="1.10.10.10">
    <property type="entry name" value="Winged helix-like DNA-binding domain superfamily/Winged helix DNA-binding domain"/>
    <property type="match status" value="1"/>
</dbReference>
<dbReference type="PROSITE" id="PS51683">
    <property type="entry name" value="SAM_OMT_II"/>
    <property type="match status" value="1"/>
</dbReference>
<gene>
    <name evidence="6" type="ORF">RCO7_08450</name>
</gene>
<evidence type="ECO:0000256" key="1">
    <source>
        <dbReference type="ARBA" id="ARBA00022603"/>
    </source>
</evidence>
<dbReference type="InterPro" id="IPR036388">
    <property type="entry name" value="WH-like_DNA-bd_sf"/>
</dbReference>
<evidence type="ECO:0000313" key="7">
    <source>
        <dbReference type="Proteomes" id="UP000178129"/>
    </source>
</evidence>
<accession>A0A1E1L4N2</accession>
<dbReference type="GO" id="GO:0046983">
    <property type="term" value="F:protein dimerization activity"/>
    <property type="evidence" value="ECO:0007669"/>
    <property type="project" value="InterPro"/>
</dbReference>
<dbReference type="Pfam" id="PF00891">
    <property type="entry name" value="Methyltransf_2"/>
    <property type="match status" value="1"/>
</dbReference>
<evidence type="ECO:0000259" key="4">
    <source>
        <dbReference type="Pfam" id="PF00891"/>
    </source>
</evidence>
<protein>
    <submittedName>
        <fullName evidence="6">Uncharacterized protein</fullName>
    </submittedName>
</protein>
<keyword evidence="2" id="KW-0808">Transferase</keyword>
<comment type="caution">
    <text evidence="6">The sequence shown here is derived from an EMBL/GenBank/DDBJ whole genome shotgun (WGS) entry which is preliminary data.</text>
</comment>
<dbReference type="Pfam" id="PF08100">
    <property type="entry name" value="Dimerisation"/>
    <property type="match status" value="1"/>
</dbReference>
<dbReference type="SUPFAM" id="SSF53335">
    <property type="entry name" value="S-adenosyl-L-methionine-dependent methyltransferases"/>
    <property type="match status" value="1"/>
</dbReference>
<dbReference type="PANTHER" id="PTHR43712:SF1">
    <property type="entry name" value="HYPOTHETICAL O-METHYLTRANSFERASE (EUROFUNG)-RELATED"/>
    <property type="match status" value="1"/>
</dbReference>
<dbReference type="InterPro" id="IPR001077">
    <property type="entry name" value="COMT_C"/>
</dbReference>
<reference evidence="7" key="1">
    <citation type="submission" date="2016-03" db="EMBL/GenBank/DDBJ databases">
        <authorList>
            <person name="Ploux O."/>
        </authorList>
    </citation>
    <scope>NUCLEOTIDE SEQUENCE [LARGE SCALE GENOMIC DNA]</scope>
    <source>
        <strain evidence="7">UK7</strain>
    </source>
</reference>
<dbReference type="GO" id="GO:0008171">
    <property type="term" value="F:O-methyltransferase activity"/>
    <property type="evidence" value="ECO:0007669"/>
    <property type="project" value="InterPro"/>
</dbReference>
<proteinExistence type="predicted"/>
<feature type="domain" description="O-methyltransferase C-terminal" evidence="4">
    <location>
        <begin position="198"/>
        <end position="399"/>
    </location>
</feature>
<dbReference type="PANTHER" id="PTHR43712">
    <property type="entry name" value="PUTATIVE (AFU_ORTHOLOGUE AFUA_4G14580)-RELATED"/>
    <property type="match status" value="1"/>
</dbReference>
<evidence type="ECO:0000256" key="3">
    <source>
        <dbReference type="ARBA" id="ARBA00022691"/>
    </source>
</evidence>
<name>A0A1E1L4N2_9HELO</name>
<dbReference type="InParanoid" id="A0A1E1L4N2"/>
<dbReference type="SUPFAM" id="SSF46785">
    <property type="entry name" value="Winged helix' DNA-binding domain"/>
    <property type="match status" value="1"/>
</dbReference>
<dbReference type="InterPro" id="IPR029063">
    <property type="entry name" value="SAM-dependent_MTases_sf"/>
</dbReference>
<keyword evidence="3" id="KW-0949">S-adenosyl-L-methionine</keyword>
<dbReference type="InterPro" id="IPR036390">
    <property type="entry name" value="WH_DNA-bd_sf"/>
</dbReference>
<organism evidence="6 7">
    <name type="scientific">Rhynchosporium graminicola</name>
    <dbReference type="NCBI Taxonomy" id="2792576"/>
    <lineage>
        <taxon>Eukaryota</taxon>
        <taxon>Fungi</taxon>
        <taxon>Dikarya</taxon>
        <taxon>Ascomycota</taxon>
        <taxon>Pezizomycotina</taxon>
        <taxon>Leotiomycetes</taxon>
        <taxon>Helotiales</taxon>
        <taxon>Ploettnerulaceae</taxon>
        <taxon>Rhynchosporium</taxon>
    </lineage>
</organism>
<dbReference type="GO" id="GO:0032259">
    <property type="term" value="P:methylation"/>
    <property type="evidence" value="ECO:0007669"/>
    <property type="project" value="UniProtKB-KW"/>
</dbReference>
<dbReference type="Proteomes" id="UP000178129">
    <property type="component" value="Unassembled WGS sequence"/>
</dbReference>
<dbReference type="InterPro" id="IPR016461">
    <property type="entry name" value="COMT-like"/>
</dbReference>